<dbReference type="SUPFAM" id="SSF81345">
    <property type="entry name" value="ABC transporter involved in vitamin B12 uptake, BtuC"/>
    <property type="match status" value="1"/>
</dbReference>
<reference evidence="9 10" key="1">
    <citation type="submission" date="2024-06" db="EMBL/GenBank/DDBJ databases">
        <title>Genomic Encyclopedia of Type Strains, Phase IV (KMG-IV): sequencing the most valuable type-strain genomes for metagenomic binning, comparative biology and taxonomic classification.</title>
        <authorList>
            <person name="Goeker M."/>
        </authorList>
    </citation>
    <scope>NUCLEOTIDE SEQUENCE [LARGE SCALE GENOMIC DNA]</scope>
    <source>
        <strain evidence="9 10">DSM 28302</strain>
    </source>
</reference>
<feature type="transmembrane region" description="Helical" evidence="8">
    <location>
        <begin position="148"/>
        <end position="169"/>
    </location>
</feature>
<dbReference type="Pfam" id="PF01032">
    <property type="entry name" value="FecCD"/>
    <property type="match status" value="1"/>
</dbReference>
<gene>
    <name evidence="9" type="ORF">ABID28_000605</name>
</gene>
<feature type="transmembrane region" description="Helical" evidence="8">
    <location>
        <begin position="104"/>
        <end position="127"/>
    </location>
</feature>
<protein>
    <submittedName>
        <fullName evidence="9">Iron complex transport system permease protein</fullName>
    </submittedName>
</protein>
<feature type="transmembrane region" description="Helical" evidence="8">
    <location>
        <begin position="189"/>
        <end position="214"/>
    </location>
</feature>
<evidence type="ECO:0000256" key="7">
    <source>
        <dbReference type="ARBA" id="ARBA00023136"/>
    </source>
</evidence>
<sequence>MISELWTNPIIQELRLPRFLASIFAASLMGISGQLMQIMTQNPIAESSTLGISSGASLFLAVLMALGLGTGLMSSLIFGVLGAFCSLCLVWLLTLRSAFQPIKILLVGTSLGMFCSGLASGIAYYSNSSQRFFMWTVGSFSAVSKEKTLLLGLCFFVELGVCFLFSRQIKLLSFGEELATSLGLDVIKMRWILVLLIALSSGVVVSTVGVLGFLGLMMPHMARRLAGASFVKTLWLNILLSSVFLSLADLLARTLFLPYELPVGALTMLLGAPFFLYLVGQVDRGIRR</sequence>
<organism evidence="9 10">
    <name type="scientific">Streptococcus porcorum</name>
    <dbReference type="NCBI Taxonomy" id="701526"/>
    <lineage>
        <taxon>Bacteria</taxon>
        <taxon>Bacillati</taxon>
        <taxon>Bacillota</taxon>
        <taxon>Bacilli</taxon>
        <taxon>Lactobacillales</taxon>
        <taxon>Streptococcaceae</taxon>
        <taxon>Streptococcus</taxon>
    </lineage>
</organism>
<proteinExistence type="inferred from homology"/>
<accession>A0ABV2JDX9</accession>
<evidence type="ECO:0000256" key="8">
    <source>
        <dbReference type="SAM" id="Phobius"/>
    </source>
</evidence>
<evidence type="ECO:0000256" key="4">
    <source>
        <dbReference type="ARBA" id="ARBA00022475"/>
    </source>
</evidence>
<feature type="transmembrane region" description="Helical" evidence="8">
    <location>
        <begin position="261"/>
        <end position="279"/>
    </location>
</feature>
<evidence type="ECO:0000313" key="10">
    <source>
        <dbReference type="Proteomes" id="UP001549037"/>
    </source>
</evidence>
<keyword evidence="6 8" id="KW-1133">Transmembrane helix</keyword>
<keyword evidence="3" id="KW-0813">Transport</keyword>
<feature type="transmembrane region" description="Helical" evidence="8">
    <location>
        <begin position="19"/>
        <end position="38"/>
    </location>
</feature>
<comment type="subcellular location">
    <subcellularLocation>
        <location evidence="1">Cell membrane</location>
        <topology evidence="1">Multi-pass membrane protein</topology>
    </subcellularLocation>
</comment>
<dbReference type="InterPro" id="IPR000522">
    <property type="entry name" value="ABC_transptr_permease_BtuC"/>
</dbReference>
<dbReference type="Proteomes" id="UP001549037">
    <property type="component" value="Unassembled WGS sequence"/>
</dbReference>
<keyword evidence="7 8" id="KW-0472">Membrane</keyword>
<evidence type="ECO:0000256" key="6">
    <source>
        <dbReference type="ARBA" id="ARBA00022989"/>
    </source>
</evidence>
<keyword evidence="4" id="KW-1003">Cell membrane</keyword>
<keyword evidence="5 8" id="KW-0812">Transmembrane</keyword>
<keyword evidence="10" id="KW-1185">Reference proteome</keyword>
<dbReference type="PANTHER" id="PTHR30472">
    <property type="entry name" value="FERRIC ENTEROBACTIN TRANSPORT SYSTEM PERMEASE PROTEIN"/>
    <property type="match status" value="1"/>
</dbReference>
<dbReference type="CDD" id="cd06550">
    <property type="entry name" value="TM_ABC_iron-siderophores_like"/>
    <property type="match status" value="1"/>
</dbReference>
<dbReference type="InterPro" id="IPR037294">
    <property type="entry name" value="ABC_BtuC-like"/>
</dbReference>
<comment type="caution">
    <text evidence="9">The sequence shown here is derived from an EMBL/GenBank/DDBJ whole genome shotgun (WGS) entry which is preliminary data.</text>
</comment>
<dbReference type="EMBL" id="JBEPLN010000007">
    <property type="protein sequence ID" value="MET3633969.1"/>
    <property type="molecule type" value="Genomic_DNA"/>
</dbReference>
<evidence type="ECO:0000256" key="5">
    <source>
        <dbReference type="ARBA" id="ARBA00022692"/>
    </source>
</evidence>
<dbReference type="Gene3D" id="1.10.3470.10">
    <property type="entry name" value="ABC transporter involved in vitamin B12 uptake, BtuC"/>
    <property type="match status" value="1"/>
</dbReference>
<feature type="transmembrane region" description="Helical" evidence="8">
    <location>
        <begin position="76"/>
        <end position="98"/>
    </location>
</feature>
<feature type="transmembrane region" description="Helical" evidence="8">
    <location>
        <begin position="50"/>
        <end position="69"/>
    </location>
</feature>
<evidence type="ECO:0000256" key="1">
    <source>
        <dbReference type="ARBA" id="ARBA00004651"/>
    </source>
</evidence>
<name>A0ABV2JDX9_9STRE</name>
<dbReference type="PANTHER" id="PTHR30472:SF25">
    <property type="entry name" value="ABC TRANSPORTER PERMEASE PROTEIN MJ0876-RELATED"/>
    <property type="match status" value="1"/>
</dbReference>
<evidence type="ECO:0000256" key="3">
    <source>
        <dbReference type="ARBA" id="ARBA00022448"/>
    </source>
</evidence>
<evidence type="ECO:0000313" key="9">
    <source>
        <dbReference type="EMBL" id="MET3633969.1"/>
    </source>
</evidence>
<evidence type="ECO:0000256" key="2">
    <source>
        <dbReference type="ARBA" id="ARBA00007935"/>
    </source>
</evidence>
<comment type="similarity">
    <text evidence="2">Belongs to the binding-protein-dependent transport system permease family. FecCD subfamily.</text>
</comment>
<feature type="transmembrane region" description="Helical" evidence="8">
    <location>
        <begin position="234"/>
        <end position="255"/>
    </location>
</feature>